<keyword evidence="4 12" id="KW-0812">Transmembrane</keyword>
<dbReference type="Pfam" id="PF00916">
    <property type="entry name" value="Sulfate_transp"/>
    <property type="match status" value="1"/>
</dbReference>
<comment type="caution">
    <text evidence="14">The sequence shown here is derived from an EMBL/GenBank/DDBJ whole genome shotgun (WGS) entry which is preliminary data.</text>
</comment>
<keyword evidence="7 12" id="KW-0472">Membrane</keyword>
<feature type="transmembrane region" description="Helical" evidence="12">
    <location>
        <begin position="26"/>
        <end position="45"/>
    </location>
</feature>
<feature type="region of interest" description="Disordered" evidence="11">
    <location>
        <begin position="745"/>
        <end position="773"/>
    </location>
</feature>
<feature type="transmembrane region" description="Helical" evidence="12">
    <location>
        <begin position="169"/>
        <end position="189"/>
    </location>
</feature>
<evidence type="ECO:0000256" key="11">
    <source>
        <dbReference type="SAM" id="MobiDB-lite"/>
    </source>
</evidence>
<dbReference type="InterPro" id="IPR011547">
    <property type="entry name" value="SLC26A/SulP_dom"/>
</dbReference>
<evidence type="ECO:0000256" key="3">
    <source>
        <dbReference type="ARBA" id="ARBA00012925"/>
    </source>
</evidence>
<evidence type="ECO:0000256" key="6">
    <source>
        <dbReference type="ARBA" id="ARBA00022989"/>
    </source>
</evidence>
<dbReference type="EMBL" id="JBHTBH010000002">
    <property type="protein sequence ID" value="MFC7327392.1"/>
    <property type="molecule type" value="Genomic_DNA"/>
</dbReference>
<evidence type="ECO:0000313" key="14">
    <source>
        <dbReference type="EMBL" id="MFC7327392.1"/>
    </source>
</evidence>
<dbReference type="InterPro" id="IPR015892">
    <property type="entry name" value="Carbonic_anhydrase_CS"/>
</dbReference>
<sequence>MPETRPPESAPPPVGARLRRTLAGDLGASFVVFLVAVPLSLGIAVASGAPLVAGLIAAVVGGVVAAAFGGSAVQVSGPAAGLTVIVADLVHTYGWRVTCLITLLAGVVQLALGACRVARAALAISPSVIHGMLAGVGVTIAVAQAHVLLGGAPHGSALADLTELPGRLAAAHWPSLLVGLTTIAVMLVWSRLPALGRLRPGLLPAALVAVVTATAVAAGVGRPVERVALPDSLAEAWSGPALPALADLHGVAVGVVTVALVAGVESLLCAIAVDRLHDGRRVRLDRELAGQGAANVASGALGGLPVAGVIVRSTANARAGGRTPLAAILHGVWILAFVGLFANVVELVPMAALAGLLVFVGVQMVDLARLRDLRRHREAGVHLVTLAGVVVLGLLEGVLVGLALAALLALRRLARLSVRTEDRAGRWHVVVRGSLTFLGVPRVARALREIPAGTSVDLDLNVDFMDHAAFEAVHAWRLDHERTGGAVDIDEIHEKWYERASNRTPPTAKTLPPAPLRWWAPWAMRRETGGDARVSGLLLAGARDYHESTAAPMRPLLSRLASGQRPQALFITCTDSRVVPNVITASGPGDLFTLRNLGNLVPPHEPRASRAHDASVGAAVEYAVAVLEVPAVVVCGHSHCGAMQALLEGVPAEAGDSDTAHVARWLRHGAATLARFPDLSASLPPAERVDRLGRLNVVQQLEHLLGYPAVRRRYEEGRLELTGLYFDLETARVQVLDERRERFLPVPSGTVPRPRPSGDVPVTDRSDPPPTSP</sequence>
<comment type="catalytic activity">
    <reaction evidence="10">
        <text>hydrogencarbonate + H(+) = CO2 + H2O</text>
        <dbReference type="Rhea" id="RHEA:10748"/>
        <dbReference type="ChEBI" id="CHEBI:15377"/>
        <dbReference type="ChEBI" id="CHEBI:15378"/>
        <dbReference type="ChEBI" id="CHEBI:16526"/>
        <dbReference type="ChEBI" id="CHEBI:17544"/>
        <dbReference type="EC" id="4.2.1.1"/>
    </reaction>
</comment>
<keyword evidence="15" id="KW-1185">Reference proteome</keyword>
<evidence type="ECO:0000256" key="12">
    <source>
        <dbReference type="SAM" id="Phobius"/>
    </source>
</evidence>
<proteinExistence type="inferred from homology"/>
<feature type="transmembrane region" description="Helical" evidence="12">
    <location>
        <begin position="52"/>
        <end position="73"/>
    </location>
</feature>
<dbReference type="Gene3D" id="3.40.1050.10">
    <property type="entry name" value="Carbonic anhydrase"/>
    <property type="match status" value="1"/>
</dbReference>
<comment type="similarity">
    <text evidence="2">Belongs to the beta-class carbonic anhydrase family.</text>
</comment>
<dbReference type="RefSeq" id="WP_379869657.1">
    <property type="nucleotide sequence ID" value="NZ_JBHTBH010000002.1"/>
</dbReference>
<reference evidence="15" key="1">
    <citation type="journal article" date="2019" name="Int. J. Syst. Evol. Microbiol.">
        <title>The Global Catalogue of Microorganisms (GCM) 10K type strain sequencing project: providing services to taxonomists for standard genome sequencing and annotation.</title>
        <authorList>
            <consortium name="The Broad Institute Genomics Platform"/>
            <consortium name="The Broad Institute Genome Sequencing Center for Infectious Disease"/>
            <person name="Wu L."/>
            <person name="Ma J."/>
        </authorList>
    </citation>
    <scope>NUCLEOTIDE SEQUENCE [LARGE SCALE GENOMIC DNA]</scope>
    <source>
        <strain evidence="15">CGMCC 4.7382</strain>
    </source>
</reference>
<dbReference type="PROSITE" id="PS00705">
    <property type="entry name" value="PROK_CO2_ANHYDRASE_2"/>
    <property type="match status" value="1"/>
</dbReference>
<feature type="transmembrane region" description="Helical" evidence="12">
    <location>
        <begin position="201"/>
        <end position="220"/>
    </location>
</feature>
<evidence type="ECO:0000313" key="15">
    <source>
        <dbReference type="Proteomes" id="UP001596540"/>
    </source>
</evidence>
<dbReference type="Pfam" id="PF00484">
    <property type="entry name" value="Pro_CA"/>
    <property type="match status" value="1"/>
</dbReference>
<feature type="transmembrane region" description="Helical" evidence="12">
    <location>
        <begin position="251"/>
        <end position="273"/>
    </location>
</feature>
<dbReference type="SUPFAM" id="SSF53056">
    <property type="entry name" value="beta-carbonic anhydrase, cab"/>
    <property type="match status" value="1"/>
</dbReference>
<comment type="function">
    <text evidence="9">Catalyzes the reversible hydration of carbon dioxide to form bicarbonate.</text>
</comment>
<dbReference type="InterPro" id="IPR036874">
    <property type="entry name" value="Carbonic_anhydrase_sf"/>
</dbReference>
<keyword evidence="5" id="KW-0862">Zinc</keyword>
<keyword evidence="8" id="KW-0456">Lyase</keyword>
<evidence type="ECO:0000256" key="9">
    <source>
        <dbReference type="ARBA" id="ARBA00024993"/>
    </source>
</evidence>
<evidence type="ECO:0000256" key="8">
    <source>
        <dbReference type="ARBA" id="ARBA00023239"/>
    </source>
</evidence>
<feature type="domain" description="SLC26A/SulP transporter" evidence="13">
    <location>
        <begin position="22"/>
        <end position="383"/>
    </location>
</feature>
<keyword evidence="6 12" id="KW-1133">Transmembrane helix</keyword>
<dbReference type="EC" id="4.2.1.1" evidence="3"/>
<accession>A0ABW2KE81</accession>
<evidence type="ECO:0000256" key="7">
    <source>
        <dbReference type="ARBA" id="ARBA00023136"/>
    </source>
</evidence>
<evidence type="ECO:0000256" key="10">
    <source>
        <dbReference type="ARBA" id="ARBA00048348"/>
    </source>
</evidence>
<comment type="subcellular location">
    <subcellularLocation>
        <location evidence="1">Membrane</location>
        <topology evidence="1">Multi-pass membrane protein</topology>
    </subcellularLocation>
</comment>
<feature type="transmembrane region" description="Helical" evidence="12">
    <location>
        <begin position="127"/>
        <end position="149"/>
    </location>
</feature>
<dbReference type="InterPro" id="IPR001902">
    <property type="entry name" value="SLC26A/SulP_fam"/>
</dbReference>
<evidence type="ECO:0000259" key="13">
    <source>
        <dbReference type="Pfam" id="PF00916"/>
    </source>
</evidence>
<evidence type="ECO:0000256" key="5">
    <source>
        <dbReference type="ARBA" id="ARBA00022833"/>
    </source>
</evidence>
<dbReference type="PANTHER" id="PTHR11814">
    <property type="entry name" value="SULFATE TRANSPORTER"/>
    <property type="match status" value="1"/>
</dbReference>
<evidence type="ECO:0000256" key="1">
    <source>
        <dbReference type="ARBA" id="ARBA00004141"/>
    </source>
</evidence>
<feature type="transmembrane region" description="Helical" evidence="12">
    <location>
        <begin position="380"/>
        <end position="410"/>
    </location>
</feature>
<feature type="transmembrane region" description="Helical" evidence="12">
    <location>
        <begin position="93"/>
        <end position="115"/>
    </location>
</feature>
<protein>
    <recommendedName>
        <fullName evidence="3">carbonic anhydrase</fullName>
        <ecNumber evidence="3">4.2.1.1</ecNumber>
    </recommendedName>
</protein>
<dbReference type="Proteomes" id="UP001596540">
    <property type="component" value="Unassembled WGS sequence"/>
</dbReference>
<evidence type="ECO:0000256" key="2">
    <source>
        <dbReference type="ARBA" id="ARBA00006217"/>
    </source>
</evidence>
<name>A0ABW2KE81_9ACTN</name>
<gene>
    <name evidence="14" type="ORF">ACFQRF_06515</name>
</gene>
<dbReference type="InterPro" id="IPR001765">
    <property type="entry name" value="Carbonic_anhydrase"/>
</dbReference>
<dbReference type="SMART" id="SM00947">
    <property type="entry name" value="Pro_CA"/>
    <property type="match status" value="1"/>
</dbReference>
<organism evidence="14 15">
    <name type="scientific">Marinactinospora rubrisoli</name>
    <dbReference type="NCBI Taxonomy" id="2715399"/>
    <lineage>
        <taxon>Bacteria</taxon>
        <taxon>Bacillati</taxon>
        <taxon>Actinomycetota</taxon>
        <taxon>Actinomycetes</taxon>
        <taxon>Streptosporangiales</taxon>
        <taxon>Nocardiopsidaceae</taxon>
        <taxon>Marinactinospora</taxon>
    </lineage>
</organism>
<feature type="transmembrane region" description="Helical" evidence="12">
    <location>
        <begin position="325"/>
        <end position="344"/>
    </location>
</feature>
<evidence type="ECO:0000256" key="4">
    <source>
        <dbReference type="ARBA" id="ARBA00022692"/>
    </source>
</evidence>